<evidence type="ECO:0000313" key="2">
    <source>
        <dbReference type="EMBL" id="SFV32307.1"/>
    </source>
</evidence>
<reference evidence="2 3" key="1">
    <citation type="submission" date="2016-10" db="EMBL/GenBank/DDBJ databases">
        <authorList>
            <person name="de Groot N.N."/>
        </authorList>
    </citation>
    <scope>NUCLEOTIDE SEQUENCE [LARGE SCALE GENOMIC DNA]</scope>
    <source>
        <strain evidence="2 3">IPL20</strain>
    </source>
</reference>
<name>A0A1I7NCA6_9HYPH</name>
<evidence type="ECO:0000256" key="1">
    <source>
        <dbReference type="SAM" id="Phobius"/>
    </source>
</evidence>
<dbReference type="STRING" id="429728.SAMN05216456_1606"/>
<keyword evidence="1" id="KW-0812">Transmembrane</keyword>
<proteinExistence type="predicted"/>
<dbReference type="AlphaFoldDB" id="A0A1I7NCA6"/>
<protein>
    <submittedName>
        <fullName evidence="2">Uncharacterized protein</fullName>
    </submittedName>
</protein>
<sequence>MRFLRAFVVLGIPLLVAAAAGLFLLLWIMGASAVQGEGPSLGYSVGLVALFSYPAACQVFIIAWAICQWQRWRIAQVFVRLMWVSLIFFAAAMAYALYLLSPYLAT</sequence>
<dbReference type="EMBL" id="FPCK01000001">
    <property type="protein sequence ID" value="SFV32307.1"/>
    <property type="molecule type" value="Genomic_DNA"/>
</dbReference>
<accession>A0A1I7NCA6</accession>
<feature type="transmembrane region" description="Helical" evidence="1">
    <location>
        <begin position="43"/>
        <end position="66"/>
    </location>
</feature>
<keyword evidence="1" id="KW-1133">Transmembrane helix</keyword>
<keyword evidence="1" id="KW-0472">Membrane</keyword>
<dbReference type="Proteomes" id="UP000199074">
    <property type="component" value="Unassembled WGS sequence"/>
</dbReference>
<gene>
    <name evidence="2" type="ORF">SAMN05216456_1606</name>
</gene>
<feature type="transmembrane region" description="Helical" evidence="1">
    <location>
        <begin position="78"/>
        <end position="100"/>
    </location>
</feature>
<organism evidence="2 3">
    <name type="scientific">Devosia crocina</name>
    <dbReference type="NCBI Taxonomy" id="429728"/>
    <lineage>
        <taxon>Bacteria</taxon>
        <taxon>Pseudomonadati</taxon>
        <taxon>Pseudomonadota</taxon>
        <taxon>Alphaproteobacteria</taxon>
        <taxon>Hyphomicrobiales</taxon>
        <taxon>Devosiaceae</taxon>
        <taxon>Devosia</taxon>
    </lineage>
</organism>
<evidence type="ECO:0000313" key="3">
    <source>
        <dbReference type="Proteomes" id="UP000199074"/>
    </source>
</evidence>
<keyword evidence="3" id="KW-1185">Reference proteome</keyword>